<dbReference type="Gene3D" id="3.40.50.720">
    <property type="entry name" value="NAD(P)-binding Rossmann-like Domain"/>
    <property type="match status" value="1"/>
</dbReference>
<dbReference type="Proteomes" id="UP000288216">
    <property type="component" value="Unassembled WGS sequence"/>
</dbReference>
<proteinExistence type="predicted"/>
<dbReference type="InterPro" id="IPR052100">
    <property type="entry name" value="SV-ATPase_mito-regulator"/>
</dbReference>
<dbReference type="InterPro" id="IPR013149">
    <property type="entry name" value="ADH-like_C"/>
</dbReference>
<evidence type="ECO:0000313" key="4">
    <source>
        <dbReference type="Proteomes" id="UP000288216"/>
    </source>
</evidence>
<dbReference type="OMA" id="HEAGGWD"/>
<reference evidence="3 4" key="1">
    <citation type="journal article" date="2018" name="Nat. Ecol. Evol.">
        <title>Shark genomes provide insights into elasmobranch evolution and the origin of vertebrates.</title>
        <authorList>
            <person name="Hara Y"/>
            <person name="Yamaguchi K"/>
            <person name="Onimaru K"/>
            <person name="Kadota M"/>
            <person name="Koyanagi M"/>
            <person name="Keeley SD"/>
            <person name="Tatsumi K"/>
            <person name="Tanaka K"/>
            <person name="Motone F"/>
            <person name="Kageyama Y"/>
            <person name="Nozu R"/>
            <person name="Adachi N"/>
            <person name="Nishimura O"/>
            <person name="Nakagawa R"/>
            <person name="Tanegashima C"/>
            <person name="Kiyatake I"/>
            <person name="Matsumoto R"/>
            <person name="Murakumo K"/>
            <person name="Nishida K"/>
            <person name="Terakita A"/>
            <person name="Kuratani S"/>
            <person name="Sato K"/>
            <person name="Hyodo S Kuraku.S."/>
        </authorList>
    </citation>
    <scope>NUCLEOTIDE SEQUENCE [LARGE SCALE GENOMIC DNA]</scope>
</reference>
<dbReference type="GO" id="GO:0008270">
    <property type="term" value="F:zinc ion binding"/>
    <property type="evidence" value="ECO:0007669"/>
    <property type="project" value="InterPro"/>
</dbReference>
<name>A0A401P5Y1_SCYTO</name>
<sequence>MNRAGLWSEMVVIPVSHTFLMPDGMSFEEAAAISVNYVTAYMMIYDFANLRPNQSILVHMAAGGVGTAVTQLCKIVKDVTIFGTALASKHETLKENGVTHPIDYSTLDYAEEVRKISPNGIDIVLDPLGGGDTTKGFNLLKPMGKIVLYGK</sequence>
<dbReference type="Pfam" id="PF00107">
    <property type="entry name" value="ADH_zinc_N"/>
    <property type="match status" value="1"/>
</dbReference>
<dbReference type="PROSITE" id="PS01162">
    <property type="entry name" value="QOR_ZETA_CRYSTAL"/>
    <property type="match status" value="1"/>
</dbReference>
<accession>A0A401P5Y1</accession>
<dbReference type="AlphaFoldDB" id="A0A401P5Y1"/>
<dbReference type="InterPro" id="IPR036291">
    <property type="entry name" value="NAD(P)-bd_dom_sf"/>
</dbReference>
<dbReference type="InterPro" id="IPR020843">
    <property type="entry name" value="ER"/>
</dbReference>
<evidence type="ECO:0000256" key="1">
    <source>
        <dbReference type="ARBA" id="ARBA00023002"/>
    </source>
</evidence>
<dbReference type="EMBL" id="BFAA01003115">
    <property type="protein sequence ID" value="GCB68535.1"/>
    <property type="molecule type" value="Genomic_DNA"/>
</dbReference>
<organism evidence="3 4">
    <name type="scientific">Scyliorhinus torazame</name>
    <name type="common">Cloudy catshark</name>
    <name type="synonym">Catulus torazame</name>
    <dbReference type="NCBI Taxonomy" id="75743"/>
    <lineage>
        <taxon>Eukaryota</taxon>
        <taxon>Metazoa</taxon>
        <taxon>Chordata</taxon>
        <taxon>Craniata</taxon>
        <taxon>Vertebrata</taxon>
        <taxon>Chondrichthyes</taxon>
        <taxon>Elasmobranchii</taxon>
        <taxon>Galeomorphii</taxon>
        <taxon>Galeoidea</taxon>
        <taxon>Carcharhiniformes</taxon>
        <taxon>Scyliorhinidae</taxon>
        <taxon>Scyliorhinus</taxon>
    </lineage>
</organism>
<gene>
    <name evidence="3" type="ORF">scyTo_0008243</name>
</gene>
<dbReference type="PANTHER" id="PTHR44054">
    <property type="entry name" value="SYNAPTIC VESICLE MEMBRANE PROTEIN VAT-1 HOMOLOG-LIKE"/>
    <property type="match status" value="1"/>
</dbReference>
<protein>
    <recommendedName>
        <fullName evidence="2">Enoyl reductase (ER) domain-containing protein</fullName>
    </recommendedName>
</protein>
<dbReference type="Gene3D" id="3.90.180.10">
    <property type="entry name" value="Medium-chain alcohol dehydrogenases, catalytic domain"/>
    <property type="match status" value="1"/>
</dbReference>
<dbReference type="InterPro" id="IPR002364">
    <property type="entry name" value="Quin_OxRdtase/zeta-crystal_CS"/>
</dbReference>
<comment type="caution">
    <text evidence="3">The sequence shown here is derived from an EMBL/GenBank/DDBJ whole genome shotgun (WGS) entry which is preliminary data.</text>
</comment>
<keyword evidence="4" id="KW-1185">Reference proteome</keyword>
<dbReference type="GO" id="GO:0016491">
    <property type="term" value="F:oxidoreductase activity"/>
    <property type="evidence" value="ECO:0007669"/>
    <property type="project" value="UniProtKB-KW"/>
</dbReference>
<dbReference type="GO" id="GO:0010637">
    <property type="term" value="P:negative regulation of mitochondrial fusion"/>
    <property type="evidence" value="ECO:0007669"/>
    <property type="project" value="TreeGrafter"/>
</dbReference>
<dbReference type="OrthoDB" id="203908at2759"/>
<dbReference type="GO" id="GO:0005741">
    <property type="term" value="C:mitochondrial outer membrane"/>
    <property type="evidence" value="ECO:0007669"/>
    <property type="project" value="TreeGrafter"/>
</dbReference>
<dbReference type="SUPFAM" id="SSF51735">
    <property type="entry name" value="NAD(P)-binding Rossmann-fold domains"/>
    <property type="match status" value="1"/>
</dbReference>
<dbReference type="PANTHER" id="PTHR44054:SF1">
    <property type="entry name" value="SYNAPTIC VESICLE MEMBRANE PROTEIN VAT-1 HOMOLOG"/>
    <property type="match status" value="1"/>
</dbReference>
<dbReference type="STRING" id="75743.A0A401P5Y1"/>
<evidence type="ECO:0000313" key="3">
    <source>
        <dbReference type="EMBL" id="GCB68535.1"/>
    </source>
</evidence>
<feature type="domain" description="Enoyl reductase (ER)" evidence="2">
    <location>
        <begin position="5"/>
        <end position="148"/>
    </location>
</feature>
<dbReference type="SMART" id="SM00829">
    <property type="entry name" value="PKS_ER"/>
    <property type="match status" value="1"/>
</dbReference>
<evidence type="ECO:0000259" key="2">
    <source>
        <dbReference type="SMART" id="SM00829"/>
    </source>
</evidence>
<keyword evidence="1" id="KW-0560">Oxidoreductase</keyword>